<reference evidence="3 4" key="1">
    <citation type="journal article" date="2015" name="Nature">
        <title>rRNA introns, odd ribosomes, and small enigmatic genomes across a large radiation of phyla.</title>
        <authorList>
            <person name="Brown C.T."/>
            <person name="Hug L.A."/>
            <person name="Thomas B.C."/>
            <person name="Sharon I."/>
            <person name="Castelle C.J."/>
            <person name="Singh A."/>
            <person name="Wilkins M.J."/>
            <person name="Williams K.H."/>
            <person name="Banfield J.F."/>
        </authorList>
    </citation>
    <scope>NUCLEOTIDE SEQUENCE [LARGE SCALE GENOMIC DNA]</scope>
</reference>
<evidence type="ECO:0008006" key="5">
    <source>
        <dbReference type="Google" id="ProtNLM"/>
    </source>
</evidence>
<protein>
    <recommendedName>
        <fullName evidence="5">CHRD domain-containing protein</fullName>
    </recommendedName>
</protein>
<organism evidence="3 4">
    <name type="scientific">Candidatus Collierbacteria bacterium GW2011_GWA1_44_12</name>
    <dbReference type="NCBI Taxonomy" id="1618376"/>
    <lineage>
        <taxon>Bacteria</taxon>
        <taxon>Candidatus Collieribacteriota</taxon>
    </lineage>
</organism>
<dbReference type="GO" id="GO:0006801">
    <property type="term" value="P:superoxide metabolic process"/>
    <property type="evidence" value="ECO:0007669"/>
    <property type="project" value="InterPro"/>
</dbReference>
<dbReference type="InterPro" id="IPR036423">
    <property type="entry name" value="SOD-like_Cu/Zn_dom_sf"/>
</dbReference>
<dbReference type="GO" id="GO:0046872">
    <property type="term" value="F:metal ion binding"/>
    <property type="evidence" value="ECO:0007669"/>
    <property type="project" value="InterPro"/>
</dbReference>
<sequence length="148" mass="15180">MKKIISLGLAGLLLGACGLGTPAETVPLTTPSPEAETLMVPKSVTMVAQNESQQPGEAMFTDMGDGRTRVVITLTGKVSAVAQPAHIHVGGCPLPGAVRYPLTDVVSGRSETTIEADMGSLFGPEAMAVNVHKSAAESSVYVSCGDLK</sequence>
<dbReference type="PROSITE" id="PS51257">
    <property type="entry name" value="PROKAR_LIPOPROTEIN"/>
    <property type="match status" value="1"/>
</dbReference>
<comment type="similarity">
    <text evidence="1">Belongs to the Cu-Zn superoxide dismutase family.</text>
</comment>
<evidence type="ECO:0000313" key="3">
    <source>
        <dbReference type="EMBL" id="KKT35023.1"/>
    </source>
</evidence>
<dbReference type="EMBL" id="LCHN01000024">
    <property type="protein sequence ID" value="KKT35023.1"/>
    <property type="molecule type" value="Genomic_DNA"/>
</dbReference>
<name>A0A0G1GKY1_9BACT</name>
<comment type="caution">
    <text evidence="3">The sequence shown here is derived from an EMBL/GenBank/DDBJ whole genome shotgun (WGS) entry which is preliminary data.</text>
</comment>
<dbReference type="AlphaFoldDB" id="A0A0G1GKY1"/>
<gene>
    <name evidence="3" type="ORF">UW23_C0024G0008</name>
</gene>
<dbReference type="Proteomes" id="UP000034069">
    <property type="component" value="Unassembled WGS sequence"/>
</dbReference>
<evidence type="ECO:0000313" key="4">
    <source>
        <dbReference type="Proteomes" id="UP000034069"/>
    </source>
</evidence>
<evidence type="ECO:0000256" key="2">
    <source>
        <dbReference type="SAM" id="SignalP"/>
    </source>
</evidence>
<evidence type="ECO:0000256" key="1">
    <source>
        <dbReference type="ARBA" id="ARBA00010457"/>
    </source>
</evidence>
<dbReference type="SUPFAM" id="SSF49329">
    <property type="entry name" value="Cu,Zn superoxide dismutase-like"/>
    <property type="match status" value="1"/>
</dbReference>
<keyword evidence="2" id="KW-0732">Signal</keyword>
<proteinExistence type="inferred from homology"/>
<accession>A0A0G1GKY1</accession>
<feature type="chain" id="PRO_5002537384" description="CHRD domain-containing protein" evidence="2">
    <location>
        <begin position="23"/>
        <end position="148"/>
    </location>
</feature>
<feature type="signal peptide" evidence="2">
    <location>
        <begin position="1"/>
        <end position="22"/>
    </location>
</feature>